<evidence type="ECO:0000313" key="2">
    <source>
        <dbReference type="EMBL" id="KAH6871569.1"/>
    </source>
</evidence>
<dbReference type="AlphaFoldDB" id="A0A9P8VTF6"/>
<accession>A0A9P8VTF6</accession>
<proteinExistence type="predicted"/>
<name>A0A9P8VTF6_9HYPO</name>
<keyword evidence="3" id="KW-1185">Reference proteome</keyword>
<reference evidence="2 3" key="1">
    <citation type="journal article" date="2021" name="Nat. Commun.">
        <title>Genetic determinants of endophytism in the Arabidopsis root mycobiome.</title>
        <authorList>
            <person name="Mesny F."/>
            <person name="Miyauchi S."/>
            <person name="Thiergart T."/>
            <person name="Pickel B."/>
            <person name="Atanasova L."/>
            <person name="Karlsson M."/>
            <person name="Huettel B."/>
            <person name="Barry K.W."/>
            <person name="Haridas S."/>
            <person name="Chen C."/>
            <person name="Bauer D."/>
            <person name="Andreopoulos W."/>
            <person name="Pangilinan J."/>
            <person name="LaButti K."/>
            <person name="Riley R."/>
            <person name="Lipzen A."/>
            <person name="Clum A."/>
            <person name="Drula E."/>
            <person name="Henrissat B."/>
            <person name="Kohler A."/>
            <person name="Grigoriev I.V."/>
            <person name="Martin F.M."/>
            <person name="Hacquard S."/>
        </authorList>
    </citation>
    <scope>NUCLEOTIDE SEQUENCE [LARGE SCALE GENOMIC DNA]</scope>
    <source>
        <strain evidence="2 3">MPI-CAGE-CH-0241</strain>
    </source>
</reference>
<dbReference type="Proteomes" id="UP000777438">
    <property type="component" value="Unassembled WGS sequence"/>
</dbReference>
<evidence type="ECO:0000256" key="1">
    <source>
        <dbReference type="SAM" id="MobiDB-lite"/>
    </source>
</evidence>
<organism evidence="2 3">
    <name type="scientific">Thelonectria olida</name>
    <dbReference type="NCBI Taxonomy" id="1576542"/>
    <lineage>
        <taxon>Eukaryota</taxon>
        <taxon>Fungi</taxon>
        <taxon>Dikarya</taxon>
        <taxon>Ascomycota</taxon>
        <taxon>Pezizomycotina</taxon>
        <taxon>Sordariomycetes</taxon>
        <taxon>Hypocreomycetidae</taxon>
        <taxon>Hypocreales</taxon>
        <taxon>Nectriaceae</taxon>
        <taxon>Thelonectria</taxon>
    </lineage>
</organism>
<feature type="region of interest" description="Disordered" evidence="1">
    <location>
        <begin position="551"/>
        <end position="571"/>
    </location>
</feature>
<feature type="region of interest" description="Disordered" evidence="1">
    <location>
        <begin position="1"/>
        <end position="29"/>
    </location>
</feature>
<dbReference type="OrthoDB" id="4360026at2759"/>
<protein>
    <submittedName>
        <fullName evidence="2">Uncharacterized protein</fullName>
    </submittedName>
</protein>
<sequence length="571" mass="64518">MENSSPSSTIYSSPPSSRTGPVMAETDPETASLHRAAILGESVPGDLSSDFTIRCTIRGIRHHDGFGAELMEHQQLPLSIKRALNARAIMGNRIPTAMDTPEQTPYCFWYPDIPSEDTLRQLLRHDLGKSMVYQVGRACAAGGYPTLYKELNLLPDVSIAEEARDSTASGSKEIYDSIVQEPCRYAVMDDYSRTVRGTPIPMAFLNGNTCTRSTLSRKKVIYNGSIDSSYLSEPVLDITEDWNLDVDGVPVNLQPISQETLGLLYSPLPLDLPNVDKDVLILMAAWSGNIDRYTRLRRERMIPGERECVIRGIYHHTFFAKWCHLNLDSTFYKHVHARFLMNNDLSWVTDLTPDDQLPEIIWHPNLASVVTYQELHRRKPIMEEQVAVALAKGGWFWQFSKLNPAPTDRVWEAASGCSDRRFAEFLDKKESEMQVPMDPEDFQRDNSLDGETYVISSEYLFQDHSLLYRELSLHDLGVESPFEQLEREGKGLSSAIGTIGFLLLHVSVTPRIQVPQDCVYMDLVTVYRRGPYVSPEDRKRLGCWPDPHRPPGGYRRLGNGHEGTFAEGGRT</sequence>
<dbReference type="EMBL" id="JAGPYM010000053">
    <property type="protein sequence ID" value="KAH6871569.1"/>
    <property type="molecule type" value="Genomic_DNA"/>
</dbReference>
<evidence type="ECO:0000313" key="3">
    <source>
        <dbReference type="Proteomes" id="UP000777438"/>
    </source>
</evidence>
<gene>
    <name evidence="2" type="ORF">B0T10DRAFT_500487</name>
</gene>
<comment type="caution">
    <text evidence="2">The sequence shown here is derived from an EMBL/GenBank/DDBJ whole genome shotgun (WGS) entry which is preliminary data.</text>
</comment>
<feature type="compositionally biased region" description="Low complexity" evidence="1">
    <location>
        <begin position="1"/>
        <end position="17"/>
    </location>
</feature>